<evidence type="ECO:0000259" key="11">
    <source>
        <dbReference type="PROSITE" id="PS50042"/>
    </source>
</evidence>
<keyword evidence="6" id="KW-0406">Ion transport</keyword>
<evidence type="ECO:0000256" key="10">
    <source>
        <dbReference type="SAM" id="MobiDB-lite"/>
    </source>
</evidence>
<dbReference type="Gene3D" id="2.60.120.10">
    <property type="entry name" value="Jelly Rolls"/>
    <property type="match status" value="1"/>
</dbReference>
<evidence type="ECO:0000256" key="1">
    <source>
        <dbReference type="ARBA" id="ARBA00004127"/>
    </source>
</evidence>
<keyword evidence="4" id="KW-0812">Transmembrane</keyword>
<evidence type="ECO:0000256" key="5">
    <source>
        <dbReference type="ARBA" id="ARBA00022989"/>
    </source>
</evidence>
<evidence type="ECO:0000256" key="4">
    <source>
        <dbReference type="ARBA" id="ARBA00022692"/>
    </source>
</evidence>
<dbReference type="PANTHER" id="PTHR45651:SF39">
    <property type="entry name" value="CYCLIC NUCLEOTIDE-GATED ION CHANNEL 18"/>
    <property type="match status" value="1"/>
</dbReference>
<dbReference type="CDD" id="cd00038">
    <property type="entry name" value="CAP_ED"/>
    <property type="match status" value="1"/>
</dbReference>
<keyword evidence="7" id="KW-0472">Membrane</keyword>
<comment type="similarity">
    <text evidence="2">Belongs to the cyclic nucleotide-gated cation channel (TC 1.A.1.5) family.</text>
</comment>
<evidence type="ECO:0000313" key="13">
    <source>
        <dbReference type="Proteomes" id="UP001153076"/>
    </source>
</evidence>
<dbReference type="InterPro" id="IPR014710">
    <property type="entry name" value="RmlC-like_jellyroll"/>
</dbReference>
<evidence type="ECO:0000313" key="12">
    <source>
        <dbReference type="EMBL" id="KAJ8424169.1"/>
    </source>
</evidence>
<dbReference type="Proteomes" id="UP001153076">
    <property type="component" value="Unassembled WGS sequence"/>
</dbReference>
<dbReference type="Pfam" id="PF00027">
    <property type="entry name" value="cNMP_binding"/>
    <property type="match status" value="1"/>
</dbReference>
<dbReference type="GO" id="GO:0012505">
    <property type="term" value="C:endomembrane system"/>
    <property type="evidence" value="ECO:0007669"/>
    <property type="project" value="UniProtKB-SubCell"/>
</dbReference>
<dbReference type="SUPFAM" id="SSF51206">
    <property type="entry name" value="cAMP-binding domain-like"/>
    <property type="match status" value="1"/>
</dbReference>
<accession>A0A9Q1GRC5</accession>
<comment type="caution">
    <text evidence="12">The sequence shown here is derived from an EMBL/GenBank/DDBJ whole genome shotgun (WGS) entry which is preliminary data.</text>
</comment>
<organism evidence="12 13">
    <name type="scientific">Carnegiea gigantea</name>
    <dbReference type="NCBI Taxonomy" id="171969"/>
    <lineage>
        <taxon>Eukaryota</taxon>
        <taxon>Viridiplantae</taxon>
        <taxon>Streptophyta</taxon>
        <taxon>Embryophyta</taxon>
        <taxon>Tracheophyta</taxon>
        <taxon>Spermatophyta</taxon>
        <taxon>Magnoliopsida</taxon>
        <taxon>eudicotyledons</taxon>
        <taxon>Gunneridae</taxon>
        <taxon>Pentapetalae</taxon>
        <taxon>Caryophyllales</taxon>
        <taxon>Cactineae</taxon>
        <taxon>Cactaceae</taxon>
        <taxon>Cactoideae</taxon>
        <taxon>Echinocereeae</taxon>
        <taxon>Carnegiea</taxon>
    </lineage>
</organism>
<name>A0A9Q1GRC5_9CARY</name>
<keyword evidence="13" id="KW-1185">Reference proteome</keyword>
<comment type="subcellular location">
    <subcellularLocation>
        <location evidence="1">Endomembrane system</location>
        <topology evidence="1">Multi-pass membrane protein</topology>
    </subcellularLocation>
</comment>
<proteinExistence type="inferred from homology"/>
<evidence type="ECO:0000256" key="9">
    <source>
        <dbReference type="ARBA" id="ARBA00023303"/>
    </source>
</evidence>
<dbReference type="GO" id="GO:0034220">
    <property type="term" value="P:monoatomic ion transmembrane transport"/>
    <property type="evidence" value="ECO:0007669"/>
    <property type="project" value="UniProtKB-KW"/>
</dbReference>
<keyword evidence="9" id="KW-0407">Ion channel</keyword>
<dbReference type="SMART" id="SM00100">
    <property type="entry name" value="cNMP"/>
    <property type="match status" value="1"/>
</dbReference>
<evidence type="ECO:0000256" key="8">
    <source>
        <dbReference type="ARBA" id="ARBA00023286"/>
    </source>
</evidence>
<feature type="domain" description="Cyclic nucleotide-binding" evidence="11">
    <location>
        <begin position="59"/>
        <end position="163"/>
    </location>
</feature>
<gene>
    <name evidence="12" type="ORF">Cgig2_017178</name>
</gene>
<keyword evidence="8" id="KW-1071">Ligand-gated ion channel</keyword>
<dbReference type="InterPro" id="IPR000595">
    <property type="entry name" value="cNMP-bd_dom"/>
</dbReference>
<dbReference type="PROSITE" id="PS50042">
    <property type="entry name" value="CNMP_BINDING_3"/>
    <property type="match status" value="1"/>
</dbReference>
<dbReference type="PANTHER" id="PTHR45651">
    <property type="entry name" value="CYCLIC NUCLEOTIDE-GATED ION CHANNEL 15-RELATED-RELATED"/>
    <property type="match status" value="1"/>
</dbReference>
<feature type="region of interest" description="Disordered" evidence="10">
    <location>
        <begin position="273"/>
        <end position="306"/>
    </location>
</feature>
<sequence>MRHRQLPLELQERVRKFIQYYWLSTRGVDEETILRSLPLDLRREIRRHLCLNLVRRVPFFSKMDELLLDAVCERLIATLSTQGTYIFREGDPVDEMLFIIRGQLESSTTGGGRSGFFNCIILRPGDFCGEELLTWALVPNANLSLPSSTRTIKALTEVEAFALMADDLKFFSSQFKRLHSKALQDAFRYHSHQWRTWGACYIQNAWKRYRRKKMSKELALRESMSYMTDEDIVEDDYSLEEIKALASPKESNTAGSSQHLRATKFASKFAASARRGAAQRNQVGELSDSATDDLKMPKILKNGKEI</sequence>
<dbReference type="Gene3D" id="1.10.287.630">
    <property type="entry name" value="Helix hairpin bin"/>
    <property type="match status" value="1"/>
</dbReference>
<keyword evidence="5" id="KW-1133">Transmembrane helix</keyword>
<feature type="compositionally biased region" description="Basic and acidic residues" evidence="10">
    <location>
        <begin position="292"/>
        <end position="306"/>
    </location>
</feature>
<reference evidence="12" key="1">
    <citation type="submission" date="2022-04" db="EMBL/GenBank/DDBJ databases">
        <title>Carnegiea gigantea Genome sequencing and assembly v2.</title>
        <authorList>
            <person name="Copetti D."/>
            <person name="Sanderson M.J."/>
            <person name="Burquez A."/>
            <person name="Wojciechowski M.F."/>
        </authorList>
    </citation>
    <scope>NUCLEOTIDE SEQUENCE</scope>
    <source>
        <strain evidence="12">SGP5-SGP5p</strain>
        <tissue evidence="12">Aerial part</tissue>
    </source>
</reference>
<keyword evidence="3" id="KW-0813">Transport</keyword>
<evidence type="ECO:0000256" key="6">
    <source>
        <dbReference type="ARBA" id="ARBA00023065"/>
    </source>
</evidence>
<dbReference type="EMBL" id="JAKOGI010001755">
    <property type="protein sequence ID" value="KAJ8424169.1"/>
    <property type="molecule type" value="Genomic_DNA"/>
</dbReference>
<dbReference type="InterPro" id="IPR018490">
    <property type="entry name" value="cNMP-bd_dom_sf"/>
</dbReference>
<dbReference type="OrthoDB" id="421226at2759"/>
<dbReference type="FunFam" id="2.60.120.10:FF:000024">
    <property type="entry name" value="Cyclic nucleotide-gated ion channel 1"/>
    <property type="match status" value="1"/>
</dbReference>
<protein>
    <recommendedName>
        <fullName evidence="11">Cyclic nucleotide-binding domain-containing protein</fullName>
    </recommendedName>
</protein>
<evidence type="ECO:0000256" key="3">
    <source>
        <dbReference type="ARBA" id="ARBA00022448"/>
    </source>
</evidence>
<evidence type="ECO:0000256" key="2">
    <source>
        <dbReference type="ARBA" id="ARBA00010486"/>
    </source>
</evidence>
<evidence type="ECO:0000256" key="7">
    <source>
        <dbReference type="ARBA" id="ARBA00023136"/>
    </source>
</evidence>
<dbReference type="AlphaFoldDB" id="A0A9Q1GRC5"/>